<name>A0A1M7SHP2_9SPHN</name>
<accession>A0A1M7SHP2</accession>
<organism evidence="1 2">
    <name type="scientific">Erythrobacter sanguineus</name>
    <dbReference type="NCBI Taxonomy" id="198312"/>
    <lineage>
        <taxon>Bacteria</taxon>
        <taxon>Pseudomonadati</taxon>
        <taxon>Pseudomonadota</taxon>
        <taxon>Alphaproteobacteria</taxon>
        <taxon>Sphingomonadales</taxon>
        <taxon>Erythrobacteraceae</taxon>
        <taxon>Erythrobacter/Porphyrobacter group</taxon>
        <taxon>Erythrobacter</taxon>
    </lineage>
</organism>
<dbReference type="OrthoDB" id="9796461at2"/>
<dbReference type="STRING" id="198312.SAMN02745193_01726"/>
<sequence>MVAATLPGPQMQTGRVVYRPEIDGLRAIAITPVVLHHADPGMLPGGFTGVDVFLAI</sequence>
<dbReference type="AlphaFoldDB" id="A0A1M7SHP2"/>
<evidence type="ECO:0000313" key="1">
    <source>
        <dbReference type="EMBL" id="SHN58005.1"/>
    </source>
</evidence>
<reference evidence="2" key="1">
    <citation type="submission" date="2016-12" db="EMBL/GenBank/DDBJ databases">
        <authorList>
            <person name="Varghese N."/>
            <person name="Submissions S."/>
        </authorList>
    </citation>
    <scope>NUCLEOTIDE SEQUENCE [LARGE SCALE GENOMIC DNA]</scope>
    <source>
        <strain evidence="2">DSM 11032</strain>
    </source>
</reference>
<keyword evidence="2" id="KW-1185">Reference proteome</keyword>
<dbReference type="Proteomes" id="UP000184391">
    <property type="component" value="Unassembled WGS sequence"/>
</dbReference>
<dbReference type="EMBL" id="FRDF01000009">
    <property type="protein sequence ID" value="SHN58005.1"/>
    <property type="molecule type" value="Genomic_DNA"/>
</dbReference>
<protein>
    <submittedName>
        <fullName evidence="1">Uncharacterized protein</fullName>
    </submittedName>
</protein>
<dbReference type="RefSeq" id="WP_158093700.1">
    <property type="nucleotide sequence ID" value="NZ_FRDF01000009.1"/>
</dbReference>
<proteinExistence type="predicted"/>
<evidence type="ECO:0000313" key="2">
    <source>
        <dbReference type="Proteomes" id="UP000184391"/>
    </source>
</evidence>
<gene>
    <name evidence="1" type="ORF">SAMN02745193_01726</name>
</gene>